<keyword evidence="2" id="KW-0723">Serine/threonine-protein kinase</keyword>
<evidence type="ECO:0000313" key="6">
    <source>
        <dbReference type="EMBL" id="KAK9279357.1"/>
    </source>
</evidence>
<dbReference type="PROSITE" id="PS50011">
    <property type="entry name" value="PROTEIN_KINASE_DOM"/>
    <property type="match status" value="1"/>
</dbReference>
<dbReference type="PANTHER" id="PTHR47985">
    <property type="entry name" value="OS07G0668900 PROTEIN"/>
    <property type="match status" value="1"/>
</dbReference>
<evidence type="ECO:0000313" key="7">
    <source>
        <dbReference type="Proteomes" id="UP001415857"/>
    </source>
</evidence>
<keyword evidence="2" id="KW-0418">Kinase</keyword>
<keyword evidence="7" id="KW-1185">Reference proteome</keyword>
<evidence type="ECO:0000256" key="4">
    <source>
        <dbReference type="ARBA" id="ARBA00023288"/>
    </source>
</evidence>
<keyword evidence="2" id="KW-0808">Transferase</keyword>
<reference evidence="6 7" key="1">
    <citation type="journal article" date="2024" name="Plant J.">
        <title>Genome sequences and population genomics reveal climatic adaptation and genomic divergence between two closely related sweetgum species.</title>
        <authorList>
            <person name="Xu W.Q."/>
            <person name="Ren C.Q."/>
            <person name="Zhang X.Y."/>
            <person name="Comes H.P."/>
            <person name="Liu X.H."/>
            <person name="Li Y.G."/>
            <person name="Kettle C.J."/>
            <person name="Jalonen R."/>
            <person name="Gaisberger H."/>
            <person name="Ma Y.Z."/>
            <person name="Qiu Y.X."/>
        </authorList>
    </citation>
    <scope>NUCLEOTIDE SEQUENCE [LARGE SCALE GENOMIC DNA]</scope>
    <source>
        <strain evidence="6">Hangzhou</strain>
    </source>
</reference>
<accession>A0AAP0RJX0</accession>
<feature type="domain" description="Protein kinase" evidence="5">
    <location>
        <begin position="1"/>
        <end position="238"/>
    </location>
</feature>
<keyword evidence="4" id="KW-0449">Lipoprotein</keyword>
<dbReference type="Proteomes" id="UP001415857">
    <property type="component" value="Unassembled WGS sequence"/>
</dbReference>
<dbReference type="SUPFAM" id="SSF56112">
    <property type="entry name" value="Protein kinase-like (PK-like)"/>
    <property type="match status" value="1"/>
</dbReference>
<sequence>MGIIEHPNLVKLIGYCAEDGERHPYENQRYLVHEFMCNGSVHDHLENRFHKTLSWAQRLRIARQVARGLEYLHEQVEDQIVYRIFKSSIVLLDKEWNAKLSDFVLGRLGPFPLAHPKEWCVGNSEDFLGTKPKHELDSTLTWRDDVWSYGVFILELITGRRHLLNKKGPMSERRLVSWVEPHLSDMNDFQQIMDPRLKGKYSLQSAWKLATVGKLCLTEDEEARPKMSEISTILDKMVEAAEFE</sequence>
<dbReference type="InterPro" id="IPR001245">
    <property type="entry name" value="Ser-Thr/Tyr_kinase_cat_dom"/>
</dbReference>
<dbReference type="PIRSF" id="PIRSF000654">
    <property type="entry name" value="Integrin-linked_kinase"/>
    <property type="match status" value="1"/>
</dbReference>
<dbReference type="Pfam" id="PF07714">
    <property type="entry name" value="PK_Tyr_Ser-Thr"/>
    <property type="match status" value="1"/>
</dbReference>
<proteinExistence type="predicted"/>
<evidence type="ECO:0000256" key="1">
    <source>
        <dbReference type="ARBA" id="ARBA00004193"/>
    </source>
</evidence>
<evidence type="ECO:0000256" key="2">
    <source>
        <dbReference type="ARBA" id="ARBA00022527"/>
    </source>
</evidence>
<dbReference type="Gene3D" id="3.30.200.20">
    <property type="entry name" value="Phosphorylase Kinase, domain 1"/>
    <property type="match status" value="1"/>
</dbReference>
<dbReference type="Gene3D" id="1.10.510.10">
    <property type="entry name" value="Transferase(Phosphotransferase) domain 1"/>
    <property type="match status" value="1"/>
</dbReference>
<comment type="subcellular location">
    <subcellularLocation>
        <location evidence="1">Cell membrane</location>
        <topology evidence="1">Lipid-anchor</topology>
    </subcellularLocation>
</comment>
<name>A0AAP0RJX0_LIQFO</name>
<comment type="caution">
    <text evidence="6">The sequence shown here is derived from an EMBL/GenBank/DDBJ whole genome shotgun (WGS) entry which is preliminary data.</text>
</comment>
<dbReference type="AlphaFoldDB" id="A0AAP0RJX0"/>
<dbReference type="GO" id="GO:0004674">
    <property type="term" value="F:protein serine/threonine kinase activity"/>
    <property type="evidence" value="ECO:0007669"/>
    <property type="project" value="UniProtKB-KW"/>
</dbReference>
<keyword evidence="3" id="KW-0472">Membrane</keyword>
<gene>
    <name evidence="6" type="ORF">L1049_013036</name>
</gene>
<organism evidence="6 7">
    <name type="scientific">Liquidambar formosana</name>
    <name type="common">Formosan gum</name>
    <dbReference type="NCBI Taxonomy" id="63359"/>
    <lineage>
        <taxon>Eukaryota</taxon>
        <taxon>Viridiplantae</taxon>
        <taxon>Streptophyta</taxon>
        <taxon>Embryophyta</taxon>
        <taxon>Tracheophyta</taxon>
        <taxon>Spermatophyta</taxon>
        <taxon>Magnoliopsida</taxon>
        <taxon>eudicotyledons</taxon>
        <taxon>Gunneridae</taxon>
        <taxon>Pentapetalae</taxon>
        <taxon>Saxifragales</taxon>
        <taxon>Altingiaceae</taxon>
        <taxon>Liquidambar</taxon>
    </lineage>
</organism>
<dbReference type="GO" id="GO:0005524">
    <property type="term" value="F:ATP binding"/>
    <property type="evidence" value="ECO:0007669"/>
    <property type="project" value="InterPro"/>
</dbReference>
<evidence type="ECO:0000256" key="3">
    <source>
        <dbReference type="ARBA" id="ARBA00023136"/>
    </source>
</evidence>
<dbReference type="InterPro" id="IPR011009">
    <property type="entry name" value="Kinase-like_dom_sf"/>
</dbReference>
<dbReference type="GO" id="GO:0005886">
    <property type="term" value="C:plasma membrane"/>
    <property type="evidence" value="ECO:0007669"/>
    <property type="project" value="UniProtKB-SubCell"/>
</dbReference>
<protein>
    <recommendedName>
        <fullName evidence="5">Protein kinase domain-containing protein</fullName>
    </recommendedName>
</protein>
<dbReference type="InterPro" id="IPR000719">
    <property type="entry name" value="Prot_kinase_dom"/>
</dbReference>
<evidence type="ECO:0000259" key="5">
    <source>
        <dbReference type="PROSITE" id="PS50011"/>
    </source>
</evidence>
<dbReference type="EMBL" id="JBBPBK010000008">
    <property type="protein sequence ID" value="KAK9279357.1"/>
    <property type="molecule type" value="Genomic_DNA"/>
</dbReference>